<dbReference type="PANTHER" id="PTHR39184">
    <property type="match status" value="1"/>
</dbReference>
<dbReference type="InterPro" id="IPR035421">
    <property type="entry name" value="Terminase_6C"/>
</dbReference>
<organism evidence="4 5">
    <name type="scientific">Streptococcus bovimastitidis</name>
    <dbReference type="NCBI Taxonomy" id="1856638"/>
    <lineage>
        <taxon>Bacteria</taxon>
        <taxon>Bacillati</taxon>
        <taxon>Bacillota</taxon>
        <taxon>Bacilli</taxon>
        <taxon>Lactobacillales</taxon>
        <taxon>Streptococcaceae</taxon>
        <taxon>Streptococcus</taxon>
    </lineage>
</organism>
<evidence type="ECO:0000259" key="3">
    <source>
        <dbReference type="Pfam" id="PF17289"/>
    </source>
</evidence>
<dbReference type="InterPro" id="IPR027417">
    <property type="entry name" value="P-loop_NTPase"/>
</dbReference>
<evidence type="ECO:0000313" key="4">
    <source>
        <dbReference type="EMBL" id="OJF71240.1"/>
    </source>
</evidence>
<evidence type="ECO:0000256" key="1">
    <source>
        <dbReference type="ARBA" id="ARBA00022612"/>
    </source>
</evidence>
<dbReference type="Gene3D" id="3.40.50.300">
    <property type="entry name" value="P-loop containing nucleotide triphosphate hydrolases"/>
    <property type="match status" value="1"/>
</dbReference>
<feature type="domain" description="Phage terminase large subunit N-terminal" evidence="2">
    <location>
        <begin position="128"/>
        <end position="203"/>
    </location>
</feature>
<dbReference type="PANTHER" id="PTHR39184:SF1">
    <property type="entry name" value="PBSX PHAGE TERMINASE LARGE SUBUNIT"/>
    <property type="match status" value="1"/>
</dbReference>
<dbReference type="Gene3D" id="3.30.420.280">
    <property type="match status" value="1"/>
</dbReference>
<evidence type="ECO:0000259" key="2">
    <source>
        <dbReference type="Pfam" id="PF04466"/>
    </source>
</evidence>
<dbReference type="EMBL" id="LZDD01000003">
    <property type="protein sequence ID" value="OJF71240.1"/>
    <property type="molecule type" value="Genomic_DNA"/>
</dbReference>
<dbReference type="AlphaFoldDB" id="A0A1L8MKD6"/>
<dbReference type="InterPro" id="IPR052380">
    <property type="entry name" value="Viral_DNA_packaging_terminase"/>
</dbReference>
<keyword evidence="1" id="KW-1188">Viral release from host cell</keyword>
<dbReference type="OrthoDB" id="4498710at2"/>
<dbReference type="Pfam" id="PF04466">
    <property type="entry name" value="Terminase_3"/>
    <property type="match status" value="1"/>
</dbReference>
<dbReference type="NCBIfam" id="TIGR01547">
    <property type="entry name" value="phage_term_2"/>
    <property type="match status" value="1"/>
</dbReference>
<proteinExistence type="predicted"/>
<reference evidence="5" key="1">
    <citation type="submission" date="2016-06" db="EMBL/GenBank/DDBJ databases">
        <authorList>
            <person name="de Vries S.P.W."/>
            <person name="Hadjirin N.F."/>
            <person name="Lay E.M."/>
            <person name="Zadoks R.N."/>
            <person name="Peacock S.J."/>
            <person name="Parkhill J."/>
            <person name="Grant A.J."/>
            <person name="Mcdougall S."/>
            <person name="Holmes M.A."/>
        </authorList>
    </citation>
    <scope>NUCLEOTIDE SEQUENCE [LARGE SCALE GENOMIC DNA]</scope>
    <source>
        <strain evidence="5">NZ1587</strain>
    </source>
</reference>
<gene>
    <name evidence="4" type="ORF">A9Q68_08560</name>
</gene>
<protein>
    <submittedName>
        <fullName evidence="4">Terminase</fullName>
    </submittedName>
</protein>
<comment type="caution">
    <text evidence="4">The sequence shown here is derived from an EMBL/GenBank/DDBJ whole genome shotgun (WGS) entry which is preliminary data.</text>
</comment>
<dbReference type="InterPro" id="IPR006437">
    <property type="entry name" value="Phage_terminase_lsu"/>
</dbReference>
<dbReference type="RefSeq" id="WP_071794303.1">
    <property type="nucleotide sequence ID" value="NZ_LZDD01000003.1"/>
</dbReference>
<dbReference type="InterPro" id="IPR035412">
    <property type="entry name" value="Terminase_L_N"/>
</dbReference>
<name>A0A1L8MKD6_9STRE</name>
<keyword evidence="5" id="KW-1185">Reference proteome</keyword>
<accession>A0A1L8MKD6</accession>
<dbReference type="Pfam" id="PF17289">
    <property type="entry name" value="Terminase_6C"/>
    <property type="match status" value="1"/>
</dbReference>
<dbReference type="Proteomes" id="UP000182015">
    <property type="component" value="Unassembled WGS sequence"/>
</dbReference>
<evidence type="ECO:0000313" key="5">
    <source>
        <dbReference type="Proteomes" id="UP000182015"/>
    </source>
</evidence>
<dbReference type="STRING" id="1856638.A9Q68_08560"/>
<sequence length="407" mass="46832">MSLSDIYTPRQLEVLSYIWNHDWFICGLHGAKRAGKTVVNNDTFITELDRVRSIADRLGVDEPMYILAGTSSTSIQNNVLQELYNKYGFEPKYDKHGSFTFRGVKVVQVYTGSISGLKRARGFTAFGAYVNEASLANEVVFKEIISRCSGTDARIVWDSNPDNPNHWLNRDYINNKDKMIIDFAFKLDDNTFLSKRYIENIKSATPKGKFYDRDILGLWTVAEGAVYSEFDEDIHIVDKLPDMKRYFAGIDWGFDHYGSIVIIGEGVDDNLYLVDGISEKGHYIDWWIDKAKHFNEKYGGDLVFWCDSARHEHVSALIDAELDARNARKEVIAGIETIAKKFKEKKLYILRGVIPRFFDEIYQYKWKPNSTKDEVIKEYDDVLDALRYAIHSDENNNTFVQLFSGGI</sequence>
<feature type="domain" description="Terminase large subunit gp17-like C-terminal" evidence="3">
    <location>
        <begin position="265"/>
        <end position="392"/>
    </location>
</feature>